<gene>
    <name evidence="1" type="ORF">OCTVUL_1B000593</name>
</gene>
<accession>A0AA36EWY5</accession>
<proteinExistence type="predicted"/>
<keyword evidence="2" id="KW-1185">Reference proteome</keyword>
<evidence type="ECO:0000313" key="1">
    <source>
        <dbReference type="EMBL" id="CAI9716107.1"/>
    </source>
</evidence>
<evidence type="ECO:0000313" key="2">
    <source>
        <dbReference type="Proteomes" id="UP001162480"/>
    </source>
</evidence>
<dbReference type="EMBL" id="OX597814">
    <property type="protein sequence ID" value="CAI9716107.1"/>
    <property type="molecule type" value="Genomic_DNA"/>
</dbReference>
<reference evidence="1" key="1">
    <citation type="submission" date="2023-08" db="EMBL/GenBank/DDBJ databases">
        <authorList>
            <person name="Alioto T."/>
            <person name="Alioto T."/>
            <person name="Gomez Garrido J."/>
        </authorList>
    </citation>
    <scope>NUCLEOTIDE SEQUENCE</scope>
</reference>
<dbReference type="Proteomes" id="UP001162480">
    <property type="component" value="Chromosome 1"/>
</dbReference>
<name>A0AA36EWY5_OCTVU</name>
<dbReference type="AlphaFoldDB" id="A0AA36EWY5"/>
<organism evidence="1 2">
    <name type="scientific">Octopus vulgaris</name>
    <name type="common">Common octopus</name>
    <dbReference type="NCBI Taxonomy" id="6645"/>
    <lineage>
        <taxon>Eukaryota</taxon>
        <taxon>Metazoa</taxon>
        <taxon>Spiralia</taxon>
        <taxon>Lophotrochozoa</taxon>
        <taxon>Mollusca</taxon>
        <taxon>Cephalopoda</taxon>
        <taxon>Coleoidea</taxon>
        <taxon>Octopodiformes</taxon>
        <taxon>Octopoda</taxon>
        <taxon>Incirrata</taxon>
        <taxon>Octopodidae</taxon>
        <taxon>Octopus</taxon>
    </lineage>
</organism>
<protein>
    <submittedName>
        <fullName evidence="1">Uncharacterized protein</fullName>
    </submittedName>
</protein>
<sequence length="97" mass="10793">MKPHIANMKITSLQAHEEKENVLNCQRMRRTIVLGPQIRTANNFQSWNNDIPTLCGLPKDHKITTYPVAGTPTTESVKRISLATIGSPTFSQSSYAP</sequence>